<dbReference type="RefSeq" id="WP_313873511.1">
    <property type="nucleotide sequence ID" value="NZ_JAVBIK010000001.1"/>
</dbReference>
<evidence type="ECO:0000256" key="2">
    <source>
        <dbReference type="ARBA" id="ARBA00022723"/>
    </source>
</evidence>
<evidence type="ECO:0000313" key="7">
    <source>
        <dbReference type="Proteomes" id="UP001321700"/>
    </source>
</evidence>
<dbReference type="Pfam" id="PF01568">
    <property type="entry name" value="Molydop_binding"/>
    <property type="match status" value="1"/>
</dbReference>
<dbReference type="PANTHER" id="PTHR43742">
    <property type="entry name" value="TRIMETHYLAMINE-N-OXIDE REDUCTASE"/>
    <property type="match status" value="1"/>
</dbReference>
<reference evidence="6 7" key="1">
    <citation type="submission" date="2023-08" db="EMBL/GenBank/DDBJ databases">
        <title>Rhodoferax potami sp. nov. and Rhodoferax mekongensis sp. nov., isolated from the Mekong River in Thailand.</title>
        <authorList>
            <person name="Kitikhun S."/>
            <person name="Charoenyingcharoen P."/>
            <person name="Siriarchawattana P."/>
            <person name="Likhitrattanapisal S."/>
            <person name="Nilsakha T."/>
            <person name="Chanpet A."/>
            <person name="Rattanawaree P."/>
            <person name="Ingsriswang S."/>
        </authorList>
    </citation>
    <scope>NUCLEOTIDE SEQUENCE [LARGE SCALE GENOMIC DNA]</scope>
    <source>
        <strain evidence="6 7">TBRC 17660</strain>
    </source>
</reference>
<dbReference type="Gene3D" id="3.40.50.740">
    <property type="match status" value="1"/>
</dbReference>
<dbReference type="InterPro" id="IPR009010">
    <property type="entry name" value="Asp_de-COase-like_dom_sf"/>
</dbReference>
<dbReference type="EMBL" id="JAVBIK010000001">
    <property type="protein sequence ID" value="MDT7517700.1"/>
    <property type="molecule type" value="Genomic_DNA"/>
</dbReference>
<dbReference type="InterPro" id="IPR006657">
    <property type="entry name" value="MoPterin_dinucl-bd_dom"/>
</dbReference>
<accession>A0ABU3KJ59</accession>
<evidence type="ECO:0000256" key="4">
    <source>
        <dbReference type="ARBA" id="ARBA00023014"/>
    </source>
</evidence>
<keyword evidence="4" id="KW-0411">Iron-sulfur</keyword>
<keyword evidence="2" id="KW-0479">Metal-binding</keyword>
<gene>
    <name evidence="6" type="ORF">RAE19_02920</name>
</gene>
<dbReference type="InterPro" id="IPR006963">
    <property type="entry name" value="Mopterin_OxRdtase_4Fe-4S_dom"/>
</dbReference>
<evidence type="ECO:0000256" key="1">
    <source>
        <dbReference type="ARBA" id="ARBA00010312"/>
    </source>
</evidence>
<dbReference type="Proteomes" id="UP001321700">
    <property type="component" value="Unassembled WGS sequence"/>
</dbReference>
<dbReference type="Pfam" id="PF00384">
    <property type="entry name" value="Molybdopterin"/>
    <property type="match status" value="1"/>
</dbReference>
<dbReference type="SMART" id="SM00926">
    <property type="entry name" value="Molybdop_Fe4S4"/>
    <property type="match status" value="1"/>
</dbReference>
<evidence type="ECO:0000313" key="6">
    <source>
        <dbReference type="EMBL" id="MDT7517700.1"/>
    </source>
</evidence>
<dbReference type="Gene3D" id="2.40.40.20">
    <property type="match status" value="1"/>
</dbReference>
<comment type="similarity">
    <text evidence="1">Belongs to the prokaryotic molybdopterin-containing oxidoreductase family.</text>
</comment>
<sequence length="747" mass="79955">MSETSHPVHTHHRICPLCEACCGLEIKVQDQKVISIRGHEADVLSRGYICPKAIALKDLHEDPDRLRTPLIKRNGKHEPATWDEAFAEIEKRLPPLMAAHGKHAVAMAVGNPSAHKIGLLTYFGKLARAIGSRNVFSASTLDQMPKQLASGLMFGHWLSTALPDISRTDLLVVIGANPLASNGSMWTVPDFKGKAKALQARGGQLIVIDPRRTETAAVADAHHFIRPGADVFLLAAMVQVLFAENLVNLGRVAPWVQGAEEVRTAVASFTPEAAAARCGMSADTIRSLARQIASTPKAAVYARIGTCTQQYGTLASWLVDVLNTLTGHLDMEGGMLFAKSAAFASNTVGNPENKPGKGKGVSTGRHHARVSGAPEVYGELPITCMAEEIETPGEGQVRALITVATNPVLSSPDGPRLAKALDSLDFMVSLDIYLNETTRHADVILPGLSPLEDLHYDVAFPQLSWRNHARYSAPVLPHPDGQPEEWQTLLKLTAIVQGQGAQQDANLLDDQQFADDANRLFGPHAAAVIAATGNLRGPQRGLDVALRSGPYGDQFGLKPEGLNLQKVMAASDSGGIDLGELQPRIPEMLRTPSGKVELAPPLLLQDLERAAQDLSGLAPDLVIIGRRDVRTNNSWMHNLPTLAKGPFRCTALVHPDDAARHGVQDGGMATLRNGHRSVQAQVQFSTDMMPGVVSLPHGWGHNLPGAQLRVAAERPGANLNALLDDQLRDPLSGNAVLGGVAITMEAA</sequence>
<dbReference type="Gene3D" id="3.40.228.10">
    <property type="entry name" value="Dimethylsulfoxide Reductase, domain 2"/>
    <property type="match status" value="1"/>
</dbReference>
<dbReference type="Gene3D" id="2.20.25.90">
    <property type="entry name" value="ADC-like domains"/>
    <property type="match status" value="1"/>
</dbReference>
<organism evidence="6 7">
    <name type="scientific">Rhodoferax potami</name>
    <dbReference type="NCBI Taxonomy" id="3068338"/>
    <lineage>
        <taxon>Bacteria</taxon>
        <taxon>Pseudomonadati</taxon>
        <taxon>Pseudomonadota</taxon>
        <taxon>Betaproteobacteria</taxon>
        <taxon>Burkholderiales</taxon>
        <taxon>Comamonadaceae</taxon>
        <taxon>Rhodoferax</taxon>
    </lineage>
</organism>
<dbReference type="PROSITE" id="PS51669">
    <property type="entry name" value="4FE4S_MOW_BIS_MGD"/>
    <property type="match status" value="1"/>
</dbReference>
<keyword evidence="3" id="KW-0408">Iron</keyword>
<name>A0ABU3KJ59_9BURK</name>
<proteinExistence type="inferred from homology"/>
<dbReference type="PANTHER" id="PTHR43742:SF2">
    <property type="entry name" value="ASSIMILATORY NITRATE REDUCTASE CATALYTIC SUBUNIT"/>
    <property type="match status" value="1"/>
</dbReference>
<protein>
    <submittedName>
        <fullName evidence="6">Molybdopterin-dependent oxidoreductase</fullName>
    </submittedName>
</protein>
<evidence type="ECO:0000256" key="3">
    <source>
        <dbReference type="ARBA" id="ARBA00023004"/>
    </source>
</evidence>
<comment type="caution">
    <text evidence="6">The sequence shown here is derived from an EMBL/GenBank/DDBJ whole genome shotgun (WGS) entry which is preliminary data.</text>
</comment>
<keyword evidence="7" id="KW-1185">Reference proteome</keyword>
<evidence type="ECO:0000259" key="5">
    <source>
        <dbReference type="PROSITE" id="PS51669"/>
    </source>
</evidence>
<dbReference type="InterPro" id="IPR050612">
    <property type="entry name" value="Prok_Mopterin_Oxidored"/>
</dbReference>
<dbReference type="SUPFAM" id="SSF50692">
    <property type="entry name" value="ADC-like"/>
    <property type="match status" value="1"/>
</dbReference>
<dbReference type="SUPFAM" id="SSF53706">
    <property type="entry name" value="Formate dehydrogenase/DMSO reductase, domains 1-3"/>
    <property type="match status" value="1"/>
</dbReference>
<dbReference type="Pfam" id="PF04879">
    <property type="entry name" value="Molybdop_Fe4S4"/>
    <property type="match status" value="1"/>
</dbReference>
<dbReference type="InterPro" id="IPR006656">
    <property type="entry name" value="Mopterin_OxRdtase"/>
</dbReference>
<feature type="domain" description="4Fe-4S Mo/W bis-MGD-type" evidence="5">
    <location>
        <begin position="8"/>
        <end position="64"/>
    </location>
</feature>